<proteinExistence type="predicted"/>
<protein>
    <submittedName>
        <fullName evidence="1">Uncharacterized protein</fullName>
    </submittedName>
</protein>
<dbReference type="EMBL" id="CM044707">
    <property type="protein sequence ID" value="KAI5653072.1"/>
    <property type="molecule type" value="Genomic_DNA"/>
</dbReference>
<dbReference type="Proteomes" id="UP001060085">
    <property type="component" value="Linkage Group LG07"/>
</dbReference>
<evidence type="ECO:0000313" key="2">
    <source>
        <dbReference type="Proteomes" id="UP001060085"/>
    </source>
</evidence>
<accession>A0ACB9ZZC8</accession>
<evidence type="ECO:0000313" key="1">
    <source>
        <dbReference type="EMBL" id="KAI5653072.1"/>
    </source>
</evidence>
<reference evidence="2" key="1">
    <citation type="journal article" date="2023" name="Nat. Plants">
        <title>Single-cell RNA sequencing provides a high-resolution roadmap for understanding the multicellular compartmentation of specialized metabolism.</title>
        <authorList>
            <person name="Sun S."/>
            <person name="Shen X."/>
            <person name="Li Y."/>
            <person name="Li Y."/>
            <person name="Wang S."/>
            <person name="Li R."/>
            <person name="Zhang H."/>
            <person name="Shen G."/>
            <person name="Guo B."/>
            <person name="Wei J."/>
            <person name="Xu J."/>
            <person name="St-Pierre B."/>
            <person name="Chen S."/>
            <person name="Sun C."/>
        </authorList>
    </citation>
    <scope>NUCLEOTIDE SEQUENCE [LARGE SCALE GENOMIC DNA]</scope>
</reference>
<keyword evidence="2" id="KW-1185">Reference proteome</keyword>
<sequence length="162" mass="18108">MCIGRSGRVVKEANLNTCLAWQRKKIEKYHTGTGIPIPYPGPWKVGFESKILFHEGYGSGFGSKFNYKKVAKGNNSNTNSLHFSLNVQDLTTIIMPRTKIFKNLLNSSQSNSTMQLPTQQPQQLEQPTQQPSQPNQGEQASSPRKVVGKNIYKKHKASSLDT</sequence>
<comment type="caution">
    <text evidence="1">The sequence shown here is derived from an EMBL/GenBank/DDBJ whole genome shotgun (WGS) entry which is preliminary data.</text>
</comment>
<name>A0ACB9ZZC8_CATRO</name>
<organism evidence="1 2">
    <name type="scientific">Catharanthus roseus</name>
    <name type="common">Madagascar periwinkle</name>
    <name type="synonym">Vinca rosea</name>
    <dbReference type="NCBI Taxonomy" id="4058"/>
    <lineage>
        <taxon>Eukaryota</taxon>
        <taxon>Viridiplantae</taxon>
        <taxon>Streptophyta</taxon>
        <taxon>Embryophyta</taxon>
        <taxon>Tracheophyta</taxon>
        <taxon>Spermatophyta</taxon>
        <taxon>Magnoliopsida</taxon>
        <taxon>eudicotyledons</taxon>
        <taxon>Gunneridae</taxon>
        <taxon>Pentapetalae</taxon>
        <taxon>asterids</taxon>
        <taxon>lamiids</taxon>
        <taxon>Gentianales</taxon>
        <taxon>Apocynaceae</taxon>
        <taxon>Rauvolfioideae</taxon>
        <taxon>Vinceae</taxon>
        <taxon>Catharanthinae</taxon>
        <taxon>Catharanthus</taxon>
    </lineage>
</organism>
<gene>
    <name evidence="1" type="ORF">M9H77_30259</name>
</gene>